<dbReference type="OrthoDB" id="61110at2759"/>
<dbReference type="InterPro" id="IPR051625">
    <property type="entry name" value="Signaling_Regulatory_Domain"/>
</dbReference>
<gene>
    <name evidence="4" type="ORF">BCR36DRAFT_581645</name>
</gene>
<dbReference type="EMBL" id="MCFH01000010">
    <property type="protein sequence ID" value="ORX54757.1"/>
    <property type="molecule type" value="Genomic_DNA"/>
</dbReference>
<reference evidence="4 5" key="2">
    <citation type="submission" date="2016-08" db="EMBL/GenBank/DDBJ databases">
        <title>Pervasive Adenine N6-methylation of Active Genes in Fungi.</title>
        <authorList>
            <consortium name="DOE Joint Genome Institute"/>
            <person name="Mondo S.J."/>
            <person name="Dannebaum R.O."/>
            <person name="Kuo R.C."/>
            <person name="Labutti K."/>
            <person name="Haridas S."/>
            <person name="Kuo A."/>
            <person name="Salamov A."/>
            <person name="Ahrendt S.R."/>
            <person name="Lipzen A."/>
            <person name="Sullivan W."/>
            <person name="Andreopoulos W.B."/>
            <person name="Clum A."/>
            <person name="Lindquist E."/>
            <person name="Daum C."/>
            <person name="Ramamoorthy G.K."/>
            <person name="Gryganskyi A."/>
            <person name="Culley D."/>
            <person name="Magnuson J.K."/>
            <person name="James T.Y."/>
            <person name="O'Malley M.A."/>
            <person name="Stajich J.E."/>
            <person name="Spatafora J.W."/>
            <person name="Visel A."/>
            <person name="Grigoriev I.V."/>
        </authorList>
    </citation>
    <scope>NUCLEOTIDE SEQUENCE [LARGE SCALE GENOMIC DNA]</scope>
    <source>
        <strain evidence="5">finn</strain>
    </source>
</reference>
<name>A0A1Y1VF98_9FUNG</name>
<dbReference type="PROSITE" id="PS50012">
    <property type="entry name" value="RCC1_3"/>
    <property type="match status" value="7"/>
</dbReference>
<evidence type="ECO:0000313" key="4">
    <source>
        <dbReference type="EMBL" id="ORX54757.1"/>
    </source>
</evidence>
<evidence type="ECO:0000259" key="3">
    <source>
        <dbReference type="Pfam" id="PF25390"/>
    </source>
</evidence>
<dbReference type="SUPFAM" id="SSF50985">
    <property type="entry name" value="RCC1/BLIP-II"/>
    <property type="match status" value="1"/>
</dbReference>
<dbReference type="Pfam" id="PF25390">
    <property type="entry name" value="WD40_RLD"/>
    <property type="match status" value="1"/>
</dbReference>
<dbReference type="PRINTS" id="PR00633">
    <property type="entry name" value="RCCNDNSATION"/>
</dbReference>
<evidence type="ECO:0000313" key="5">
    <source>
        <dbReference type="Proteomes" id="UP000193719"/>
    </source>
</evidence>
<feature type="domain" description="RCC1-like" evidence="3">
    <location>
        <begin position="41"/>
        <end position="403"/>
    </location>
</feature>
<dbReference type="Gene3D" id="2.130.10.30">
    <property type="entry name" value="Regulator of chromosome condensation 1/beta-lactamase-inhibitor protein II"/>
    <property type="match status" value="1"/>
</dbReference>
<sequence>MTNKRKATDDIPQQPLKRTGTDLLFQKLADSLPKELKDAGEVFVMGSGECGQLGLGPDEVERLRPAKIKVLAEKKITDIIAGGMSTFAISNDNDAQTIYSWGCNDQGCLSRGNEETEVFPVEGLEGVHVVEVAAGDSITAVLSDKGLVYACGTYRANNGIFGFDTASKEQRKFVKVEGIKNVISIAAGANHIAAITVNGKLYTWGVGEHGELGRKIMERHKVGSSLIPRAINFSRAKKFVKVYSGGYHTFAVTNNNEVFTFGLNNYGQLGLGDEISREQPEQVELPEGFVIKDIGVGEHHTIILGENGDAYAFGRNDSYQLGLGDNKPHYSPTLAPELKNLVSVSCGSAFSLGVTKDGDFMAWGYGECGQLGNSGNDEEKPTIIDLKGRKVIKAEAGGQHSVLLLHPRQ</sequence>
<feature type="repeat" description="RCC1" evidence="2">
    <location>
        <begin position="146"/>
        <end position="198"/>
    </location>
</feature>
<dbReference type="PANTHER" id="PTHR22872">
    <property type="entry name" value="BTK-BINDING PROTEIN-RELATED"/>
    <property type="match status" value="1"/>
</dbReference>
<dbReference type="InterPro" id="IPR000408">
    <property type="entry name" value="Reg_chr_condens"/>
</dbReference>
<protein>
    <recommendedName>
        <fullName evidence="3">RCC1-like domain-containing protein</fullName>
    </recommendedName>
</protein>
<organism evidence="4 5">
    <name type="scientific">Piromyces finnis</name>
    <dbReference type="NCBI Taxonomy" id="1754191"/>
    <lineage>
        <taxon>Eukaryota</taxon>
        <taxon>Fungi</taxon>
        <taxon>Fungi incertae sedis</taxon>
        <taxon>Chytridiomycota</taxon>
        <taxon>Chytridiomycota incertae sedis</taxon>
        <taxon>Neocallimastigomycetes</taxon>
        <taxon>Neocallimastigales</taxon>
        <taxon>Neocallimastigaceae</taxon>
        <taxon>Piromyces</taxon>
    </lineage>
</organism>
<keyword evidence="5" id="KW-1185">Reference proteome</keyword>
<feature type="repeat" description="RCC1" evidence="2">
    <location>
        <begin position="256"/>
        <end position="307"/>
    </location>
</feature>
<feature type="repeat" description="RCC1" evidence="2">
    <location>
        <begin position="358"/>
        <end position="407"/>
    </location>
</feature>
<feature type="repeat" description="RCC1" evidence="2">
    <location>
        <begin position="199"/>
        <end position="255"/>
    </location>
</feature>
<dbReference type="InterPro" id="IPR009091">
    <property type="entry name" value="RCC1/BLIP-II"/>
</dbReference>
<proteinExistence type="predicted"/>
<evidence type="ECO:0000256" key="2">
    <source>
        <dbReference type="PROSITE-ProRule" id="PRU00235"/>
    </source>
</evidence>
<reference evidence="4 5" key="1">
    <citation type="submission" date="2016-08" db="EMBL/GenBank/DDBJ databases">
        <title>Genomes of anaerobic fungi encode conserved fungal cellulosomes for biomass hydrolysis.</title>
        <authorList>
            <consortium name="DOE Joint Genome Institute"/>
            <person name="Haitjema C.H."/>
            <person name="Gilmore S.P."/>
            <person name="Henske J.K."/>
            <person name="Solomon K.V."/>
            <person name="De Groot R."/>
            <person name="Kuo A."/>
            <person name="Mondo S.J."/>
            <person name="Salamov A.A."/>
            <person name="Labutti K."/>
            <person name="Zhao Z."/>
            <person name="Chiniquy J."/>
            <person name="Barry K."/>
            <person name="Brewer H.M."/>
            <person name="Purvine S.O."/>
            <person name="Wright A.T."/>
            <person name="Boxma B."/>
            <person name="Van Alen T."/>
            <person name="Hackstein J.H."/>
            <person name="Baker S.E."/>
            <person name="Grigoriev I.V."/>
            <person name="O'Malley M.A."/>
        </authorList>
    </citation>
    <scope>NUCLEOTIDE SEQUENCE [LARGE SCALE GENOMIC DNA]</scope>
    <source>
        <strain evidence="5">finn</strain>
    </source>
</reference>
<feature type="repeat" description="RCC1" evidence="2">
    <location>
        <begin position="308"/>
        <end position="357"/>
    </location>
</feature>
<feature type="repeat" description="RCC1" evidence="2">
    <location>
        <begin position="96"/>
        <end position="145"/>
    </location>
</feature>
<dbReference type="InterPro" id="IPR058923">
    <property type="entry name" value="RCC1-like_dom"/>
</dbReference>
<feature type="repeat" description="RCC1" evidence="2">
    <location>
        <begin position="40"/>
        <end position="92"/>
    </location>
</feature>
<keyword evidence="1" id="KW-0677">Repeat</keyword>
<evidence type="ECO:0000256" key="1">
    <source>
        <dbReference type="ARBA" id="ARBA00022737"/>
    </source>
</evidence>
<dbReference type="STRING" id="1754191.A0A1Y1VF98"/>
<dbReference type="Proteomes" id="UP000193719">
    <property type="component" value="Unassembled WGS sequence"/>
</dbReference>
<accession>A0A1Y1VF98</accession>
<dbReference type="AlphaFoldDB" id="A0A1Y1VF98"/>
<comment type="caution">
    <text evidence="4">The sequence shown here is derived from an EMBL/GenBank/DDBJ whole genome shotgun (WGS) entry which is preliminary data.</text>
</comment>
<dbReference type="PROSITE" id="PS00626">
    <property type="entry name" value="RCC1_2"/>
    <property type="match status" value="1"/>
</dbReference>